<keyword evidence="2" id="KW-1185">Reference proteome</keyword>
<organism evidence="1 2">
    <name type="scientific">Pangasius djambal</name>
    <dbReference type="NCBI Taxonomy" id="1691987"/>
    <lineage>
        <taxon>Eukaryota</taxon>
        <taxon>Metazoa</taxon>
        <taxon>Chordata</taxon>
        <taxon>Craniata</taxon>
        <taxon>Vertebrata</taxon>
        <taxon>Euteleostomi</taxon>
        <taxon>Actinopterygii</taxon>
        <taxon>Neopterygii</taxon>
        <taxon>Teleostei</taxon>
        <taxon>Ostariophysi</taxon>
        <taxon>Siluriformes</taxon>
        <taxon>Pangasiidae</taxon>
        <taxon>Pangasius</taxon>
    </lineage>
</organism>
<dbReference type="EMBL" id="CM040976">
    <property type="protein sequence ID" value="MCJ8729988.1"/>
    <property type="molecule type" value="Genomic_DNA"/>
</dbReference>
<dbReference type="Proteomes" id="UP000830395">
    <property type="component" value="Chromosome 2"/>
</dbReference>
<name>A0ACC5Y2K1_9TELE</name>
<evidence type="ECO:0000313" key="2">
    <source>
        <dbReference type="Proteomes" id="UP000830395"/>
    </source>
</evidence>
<reference evidence="1" key="1">
    <citation type="submission" date="2020-02" db="EMBL/GenBank/DDBJ databases">
        <title>Genome sequencing of the panga catfish, Pangasius djambal.</title>
        <authorList>
            <person name="Wen M."/>
            <person name="Zahm M."/>
            <person name="Roques C."/>
            <person name="Cabau C."/>
            <person name="Klopp C."/>
            <person name="Donnadieu C."/>
            <person name="Jouanno E."/>
            <person name="Avarre J.-C."/>
            <person name="Campet M."/>
            <person name="Ha T."/>
            <person name="Dugue R."/>
            <person name="Lampietro C."/>
            <person name="Louis A."/>
            <person name="Herpin A."/>
            <person name="Echchiki A."/>
            <person name="Berthelot C."/>
            <person name="Parey E."/>
            <person name="Roest-Crollius H."/>
            <person name="Braasch I."/>
            <person name="Postlethwait J.H."/>
            <person name="Bobe J."/>
            <person name="Montfort J."/>
            <person name="Bouchez O."/>
            <person name="Begum T."/>
            <person name="Schartl M."/>
            <person name="Gustiano R."/>
            <person name="Guiguen Y."/>
        </authorList>
    </citation>
    <scope>NUCLEOTIDE SEQUENCE</scope>
    <source>
        <strain evidence="1">Pdj_M5554</strain>
    </source>
</reference>
<evidence type="ECO:0000313" key="1">
    <source>
        <dbReference type="EMBL" id="MCJ8729988.1"/>
    </source>
</evidence>
<accession>A0ACC5Y2K1</accession>
<gene>
    <name evidence="1" type="ORF">PDJAM_G00114210</name>
</gene>
<sequence length="201" mass="22353">MGFILSFLLKSPRAALSVGIFPYVLKLLQSSARELRPLLVFIWAKILAVDSSCQADLVKDNGHKYFLSVLADPYMPAEHRTMAVFILAVIVNNYNTGQELVVALSHLVVQYESNFCTVALQFMEEEKNYAAPSPANTTEAGNVTPVRERDSPAVPRLRPVNSYTNIRAASSARNLNKSLQNLNLNEEGESHTQSIHPLFTF</sequence>
<protein>
    <submittedName>
        <fullName evidence="1">Uncharacterized protein</fullName>
    </submittedName>
</protein>
<proteinExistence type="predicted"/>
<comment type="caution">
    <text evidence="1">The sequence shown here is derived from an EMBL/GenBank/DDBJ whole genome shotgun (WGS) entry which is preliminary data.</text>
</comment>